<keyword evidence="3" id="KW-1185">Reference proteome</keyword>
<sequence length="170" mass="18982">FIPVNRKSGTDKEEEISVLGHHTPNGNKTKLDKNVLAEGAAATVGEEMEQVNSTMSRHGGTSKHMTSAGRRDHLTTAMQFWNKTKDKRMAKMLVGRLRRAKILLPAYEEELRSLLTKMKLDESDVPNVYQNLIDMATGANAGARSSKNIKNDPVDFHKRCLEGLFVELMS</sequence>
<name>A0A164GH12_9CRUS</name>
<evidence type="ECO:0000313" key="2">
    <source>
        <dbReference type="EMBL" id="KZR98948.1"/>
    </source>
</evidence>
<reference evidence="2 3" key="1">
    <citation type="submission" date="2016-03" db="EMBL/GenBank/DDBJ databases">
        <title>EvidentialGene: Evidence-directed Construction of Genes on Genomes.</title>
        <authorList>
            <person name="Gilbert D.G."/>
            <person name="Choi J.-H."/>
            <person name="Mockaitis K."/>
            <person name="Colbourne J."/>
            <person name="Pfrender M."/>
        </authorList>
    </citation>
    <scope>NUCLEOTIDE SEQUENCE [LARGE SCALE GENOMIC DNA]</scope>
    <source>
        <strain evidence="2 3">Xinb3</strain>
        <tissue evidence="2">Complete organism</tissue>
    </source>
</reference>
<organism evidence="2 3">
    <name type="scientific">Daphnia magna</name>
    <dbReference type="NCBI Taxonomy" id="35525"/>
    <lineage>
        <taxon>Eukaryota</taxon>
        <taxon>Metazoa</taxon>
        <taxon>Ecdysozoa</taxon>
        <taxon>Arthropoda</taxon>
        <taxon>Crustacea</taxon>
        <taxon>Branchiopoda</taxon>
        <taxon>Diplostraca</taxon>
        <taxon>Cladocera</taxon>
        <taxon>Anomopoda</taxon>
        <taxon>Daphniidae</taxon>
        <taxon>Daphnia</taxon>
    </lineage>
</organism>
<dbReference type="EMBL" id="LRGB01015245">
    <property type="protein sequence ID" value="KZR98948.1"/>
    <property type="molecule type" value="Genomic_DNA"/>
</dbReference>
<accession>A0A164GH12</accession>
<dbReference type="AlphaFoldDB" id="A0A164GH12"/>
<proteinExistence type="predicted"/>
<feature type="non-terminal residue" evidence="2">
    <location>
        <position position="170"/>
    </location>
</feature>
<evidence type="ECO:0000313" key="3">
    <source>
        <dbReference type="Proteomes" id="UP000076858"/>
    </source>
</evidence>
<feature type="region of interest" description="Disordered" evidence="1">
    <location>
        <begin position="1"/>
        <end position="30"/>
    </location>
</feature>
<dbReference type="OrthoDB" id="5987030at2759"/>
<gene>
    <name evidence="2" type="ORF">APZ42_005399</name>
</gene>
<protein>
    <submittedName>
        <fullName evidence="2">Uncharacterized protein</fullName>
    </submittedName>
</protein>
<feature type="non-terminal residue" evidence="2">
    <location>
        <position position="1"/>
    </location>
</feature>
<comment type="caution">
    <text evidence="2">The sequence shown here is derived from an EMBL/GenBank/DDBJ whole genome shotgun (WGS) entry which is preliminary data.</text>
</comment>
<dbReference type="Proteomes" id="UP000076858">
    <property type="component" value="Unassembled WGS sequence"/>
</dbReference>
<dbReference type="PANTHER" id="PTHR33104">
    <property type="entry name" value="SI:DKEY-29D5.2"/>
    <property type="match status" value="1"/>
</dbReference>
<dbReference type="PANTHER" id="PTHR33104:SF2">
    <property type="entry name" value="CXC3 LIKE CYSTEINE CLUSTER DOMAIN-CONTAINING PROTEIN"/>
    <property type="match status" value="1"/>
</dbReference>
<evidence type="ECO:0000256" key="1">
    <source>
        <dbReference type="SAM" id="MobiDB-lite"/>
    </source>
</evidence>